<dbReference type="PROSITE" id="PS50005">
    <property type="entry name" value="TPR"/>
    <property type="match status" value="2"/>
</dbReference>
<dbReference type="Proteomes" id="UP001500552">
    <property type="component" value="Unassembled WGS sequence"/>
</dbReference>
<dbReference type="Gene3D" id="1.25.40.10">
    <property type="entry name" value="Tetratricopeptide repeat domain"/>
    <property type="match status" value="3"/>
</dbReference>
<dbReference type="InterPro" id="IPR019734">
    <property type="entry name" value="TPR_rpt"/>
</dbReference>
<dbReference type="PANTHER" id="PTHR44858:SF1">
    <property type="entry name" value="UDP-N-ACETYLGLUCOSAMINE--PEPTIDE N-ACETYLGLUCOSAMINYLTRANSFERASE SPINDLY-RELATED"/>
    <property type="match status" value="1"/>
</dbReference>
<dbReference type="Pfam" id="PF13181">
    <property type="entry name" value="TPR_8"/>
    <property type="match status" value="2"/>
</dbReference>
<evidence type="ECO:0000256" key="2">
    <source>
        <dbReference type="ARBA" id="ARBA00022803"/>
    </source>
</evidence>
<dbReference type="Pfam" id="PF13432">
    <property type="entry name" value="TPR_16"/>
    <property type="match status" value="1"/>
</dbReference>
<keyword evidence="2 3" id="KW-0802">TPR repeat</keyword>
<evidence type="ECO:0008006" key="6">
    <source>
        <dbReference type="Google" id="ProtNLM"/>
    </source>
</evidence>
<reference evidence="5" key="1">
    <citation type="journal article" date="2019" name="Int. J. Syst. Evol. Microbiol.">
        <title>The Global Catalogue of Microorganisms (GCM) 10K type strain sequencing project: providing services to taxonomists for standard genome sequencing and annotation.</title>
        <authorList>
            <consortium name="The Broad Institute Genomics Platform"/>
            <consortium name="The Broad Institute Genome Sequencing Center for Infectious Disease"/>
            <person name="Wu L."/>
            <person name="Ma J."/>
        </authorList>
    </citation>
    <scope>NUCLEOTIDE SEQUENCE [LARGE SCALE GENOMIC DNA]</scope>
    <source>
        <strain evidence="5">JCM 17926</strain>
    </source>
</reference>
<dbReference type="SUPFAM" id="SSF48452">
    <property type="entry name" value="TPR-like"/>
    <property type="match status" value="1"/>
</dbReference>
<dbReference type="InterPro" id="IPR011990">
    <property type="entry name" value="TPR-like_helical_dom_sf"/>
</dbReference>
<evidence type="ECO:0000313" key="5">
    <source>
        <dbReference type="Proteomes" id="UP001500552"/>
    </source>
</evidence>
<proteinExistence type="predicted"/>
<dbReference type="EMBL" id="BAABHC010000042">
    <property type="protein sequence ID" value="GAA4445504.1"/>
    <property type="molecule type" value="Genomic_DNA"/>
</dbReference>
<keyword evidence="5" id="KW-1185">Reference proteome</keyword>
<name>A0ABP8M7N5_9BACT</name>
<accession>A0ABP8M7N5</accession>
<evidence type="ECO:0000256" key="3">
    <source>
        <dbReference type="PROSITE-ProRule" id="PRU00339"/>
    </source>
</evidence>
<evidence type="ECO:0000256" key="1">
    <source>
        <dbReference type="ARBA" id="ARBA00022737"/>
    </source>
</evidence>
<dbReference type="SMART" id="SM00028">
    <property type="entry name" value="TPR"/>
    <property type="match status" value="8"/>
</dbReference>
<keyword evidence="1" id="KW-0677">Repeat</keyword>
<gene>
    <name evidence="4" type="ORF">GCM10023188_48790</name>
</gene>
<feature type="repeat" description="TPR" evidence="3">
    <location>
        <begin position="287"/>
        <end position="320"/>
    </location>
</feature>
<dbReference type="PANTHER" id="PTHR44858">
    <property type="entry name" value="TETRATRICOPEPTIDE REPEAT PROTEIN 6"/>
    <property type="match status" value="1"/>
</dbReference>
<dbReference type="InterPro" id="IPR050498">
    <property type="entry name" value="Ycf3"/>
</dbReference>
<sequence>MLVVPLLFASCNLKEGNREQMVDLQEVKDDPEAQLKHLTTAIGQSAGDGSLYARRAVVLLRKGQLEEALNDADKAVKLTGNEPSSLFVKAQALRALGRQEEALPLALQAERNSYQSSSLYVLLGELNLQKGQYEQAQMFLIKAQELAPHDEFAFYYKGRVAEATGDTASALKNYRLALQQAPAFMEPMRELSGLLVAQNRFEEARPYINTAQGLAPEDAQLWYFRGTVLQAAQKQDSALVAYGKAVALNDTLTGAHYWLGLQKHKLGENEAAIFHLQKASPAYGGEPKYLSTLASAYERSGQNINALAAYRRLLQVAPNNTYAYQAISRLKNKIAKPRPENTGVQQVQIEQ</sequence>
<dbReference type="Pfam" id="PF14559">
    <property type="entry name" value="TPR_19"/>
    <property type="match status" value="1"/>
</dbReference>
<feature type="repeat" description="TPR" evidence="3">
    <location>
        <begin position="117"/>
        <end position="150"/>
    </location>
</feature>
<organism evidence="4 5">
    <name type="scientific">Pontibacter saemangeumensis</name>
    <dbReference type="NCBI Taxonomy" id="1084525"/>
    <lineage>
        <taxon>Bacteria</taxon>
        <taxon>Pseudomonadati</taxon>
        <taxon>Bacteroidota</taxon>
        <taxon>Cytophagia</taxon>
        <taxon>Cytophagales</taxon>
        <taxon>Hymenobacteraceae</taxon>
        <taxon>Pontibacter</taxon>
    </lineage>
</organism>
<protein>
    <recommendedName>
        <fullName evidence="6">Tetratricopeptide repeat-containing protein</fullName>
    </recommendedName>
</protein>
<evidence type="ECO:0000313" key="4">
    <source>
        <dbReference type="EMBL" id="GAA4445504.1"/>
    </source>
</evidence>
<comment type="caution">
    <text evidence="4">The sequence shown here is derived from an EMBL/GenBank/DDBJ whole genome shotgun (WGS) entry which is preliminary data.</text>
</comment>